<dbReference type="AlphaFoldDB" id="A0A2J7RA21"/>
<dbReference type="InterPro" id="IPR053939">
    <property type="entry name" value="UTP25_C"/>
</dbReference>
<dbReference type="GO" id="GO:0032040">
    <property type="term" value="C:small-subunit processome"/>
    <property type="evidence" value="ECO:0007669"/>
    <property type="project" value="TreeGrafter"/>
</dbReference>
<evidence type="ECO:0000256" key="4">
    <source>
        <dbReference type="ARBA" id="ARBA00024421"/>
    </source>
</evidence>
<protein>
    <recommendedName>
        <fullName evidence="4">U3 small nucleolar RNA-associated protein 25 homolog</fullName>
    </recommendedName>
    <alternativeName>
        <fullName evidence="5">UTP25 small subunit processor component</fullName>
    </alternativeName>
</protein>
<dbReference type="Gene3D" id="3.40.50.300">
    <property type="entry name" value="P-loop containing nucleotide triphosphate hydrolases"/>
    <property type="match status" value="1"/>
</dbReference>
<dbReference type="GO" id="GO:0019843">
    <property type="term" value="F:rRNA binding"/>
    <property type="evidence" value="ECO:0007669"/>
    <property type="project" value="TreeGrafter"/>
</dbReference>
<dbReference type="Proteomes" id="UP000235965">
    <property type="component" value="Unassembled WGS sequence"/>
</dbReference>
<comment type="subcellular location">
    <subcellularLocation>
        <location evidence="1">Nucleus</location>
        <location evidence="1">Nucleolus</location>
    </subcellularLocation>
</comment>
<reference evidence="8 9" key="1">
    <citation type="submission" date="2017-12" db="EMBL/GenBank/DDBJ databases">
        <title>Hemimetabolous genomes reveal molecular basis of termite eusociality.</title>
        <authorList>
            <person name="Harrison M.C."/>
            <person name="Jongepier E."/>
            <person name="Robertson H.M."/>
            <person name="Arning N."/>
            <person name="Bitard-Feildel T."/>
            <person name="Chao H."/>
            <person name="Childers C.P."/>
            <person name="Dinh H."/>
            <person name="Doddapaneni H."/>
            <person name="Dugan S."/>
            <person name="Gowin J."/>
            <person name="Greiner C."/>
            <person name="Han Y."/>
            <person name="Hu H."/>
            <person name="Hughes D.S.T."/>
            <person name="Huylmans A.-K."/>
            <person name="Kemena C."/>
            <person name="Kremer L.P.M."/>
            <person name="Lee S.L."/>
            <person name="Lopez-Ezquerra A."/>
            <person name="Mallet L."/>
            <person name="Monroy-Kuhn J.M."/>
            <person name="Moser A."/>
            <person name="Murali S.C."/>
            <person name="Muzny D.M."/>
            <person name="Otani S."/>
            <person name="Piulachs M.-D."/>
            <person name="Poelchau M."/>
            <person name="Qu J."/>
            <person name="Schaub F."/>
            <person name="Wada-Katsumata A."/>
            <person name="Worley K.C."/>
            <person name="Xie Q."/>
            <person name="Ylla G."/>
            <person name="Poulsen M."/>
            <person name="Gibbs R.A."/>
            <person name="Schal C."/>
            <person name="Richards S."/>
            <person name="Belles X."/>
            <person name="Korb J."/>
            <person name="Bornberg-Bauer E."/>
        </authorList>
    </citation>
    <scope>NUCLEOTIDE SEQUENCE [LARGE SCALE GENOMIC DNA]</scope>
    <source>
        <tissue evidence="8">Whole body</tissue>
    </source>
</reference>
<proteinExistence type="inferred from homology"/>
<dbReference type="GO" id="GO:0000462">
    <property type="term" value="P:maturation of SSU-rRNA from tricistronic rRNA transcript (SSU-rRNA, 5.8S rRNA, LSU-rRNA)"/>
    <property type="evidence" value="ECO:0007669"/>
    <property type="project" value="TreeGrafter"/>
</dbReference>
<evidence type="ECO:0000256" key="3">
    <source>
        <dbReference type="ARBA" id="ARBA00023242"/>
    </source>
</evidence>
<evidence type="ECO:0000313" key="9">
    <source>
        <dbReference type="Proteomes" id="UP000235965"/>
    </source>
</evidence>
<evidence type="ECO:0000259" key="6">
    <source>
        <dbReference type="Pfam" id="PF06862"/>
    </source>
</evidence>
<dbReference type="EMBL" id="NEVH01006580">
    <property type="protein sequence ID" value="PNF37680.1"/>
    <property type="molecule type" value="Genomic_DNA"/>
</dbReference>
<evidence type="ECO:0000256" key="2">
    <source>
        <dbReference type="ARBA" id="ARBA00009223"/>
    </source>
</evidence>
<evidence type="ECO:0000256" key="5">
    <source>
        <dbReference type="ARBA" id="ARBA00032325"/>
    </source>
</evidence>
<dbReference type="PANTHER" id="PTHR12933">
    <property type="entry name" value="ORF PROTEIN-RELATED"/>
    <property type="match status" value="1"/>
</dbReference>
<comment type="similarity">
    <text evidence="2">Belongs to the UTP25 family.</text>
</comment>
<dbReference type="InterPro" id="IPR027417">
    <property type="entry name" value="P-loop_NTPase"/>
</dbReference>
<evidence type="ECO:0000256" key="1">
    <source>
        <dbReference type="ARBA" id="ARBA00004604"/>
    </source>
</evidence>
<comment type="caution">
    <text evidence="8">The sequence shown here is derived from an EMBL/GenBank/DDBJ whole genome shotgun (WGS) entry which is preliminary data.</text>
</comment>
<feature type="domain" description="UTP25 NTP hydrolase-like" evidence="7">
    <location>
        <begin position="177"/>
        <end position="439"/>
    </location>
</feature>
<dbReference type="OrthoDB" id="10264378at2759"/>
<feature type="non-terminal residue" evidence="8">
    <location>
        <position position="555"/>
    </location>
</feature>
<dbReference type="Pfam" id="PF22916">
    <property type="entry name" value="UTP25_NTPase-like"/>
    <property type="match status" value="1"/>
</dbReference>
<dbReference type="InterPro" id="IPR053940">
    <property type="entry name" value="UTP25_NTPase-like"/>
</dbReference>
<evidence type="ECO:0000259" key="7">
    <source>
        <dbReference type="Pfam" id="PF22916"/>
    </source>
</evidence>
<gene>
    <name evidence="8" type="ORF">B7P43_G11997</name>
</gene>
<sequence length="555" mass="65083">MAMDNVKKVSHCINIASSRTFKRYEKERLLEEADSEHESAEGDEEEIDDDLDPFVRHFNYDLEENLLEAVSTLPKTVDKHQQHWPILGQFTVHIPKAKTKTLVSIPKVTIEEKRKFAKTGTVPQRITSVCFTQLHVKSQIQNNITKANFTNLHEIHTENMDPLTPLQKELFSIINNYQDLYYPERTLKNGEEIRFTYCLHSINHILKTRTKILHHNNKLLNKYEVPEEYRDQGLVRPKVIILVPFREAALRVVKMMMEIILPDEKANVMNKRRFFDEFTGNEIAMPKKKPRPEDYEETFVGNTDDTFRIGITVTKKSIRLYADFYSADIIVASPLGLRVIVGAEGEEGRDFDFLASVELLVLDQADIFLMQNWDHLLHILDHFHLQPREAHGINFSRVRSWALNGWSRYYRQTLLFSSVILPELNALMSKKCHNYAGKICVANPELTGTICHVVVQLPQVFHRFDVPSVVQIADDRFEFFIKKILPQYKNTVMSHVLIYIPSYFDYVRLRNYFRREGLNFVQICEYSKVGDNVNKYWNVKIMVFWDMMLYDLGRK</sequence>
<dbReference type="SUPFAM" id="SSF52540">
    <property type="entry name" value="P-loop containing nucleoside triphosphate hydrolases"/>
    <property type="match status" value="1"/>
</dbReference>
<accession>A0A2J7RA21</accession>
<name>A0A2J7RA21_9NEOP</name>
<evidence type="ECO:0000313" key="8">
    <source>
        <dbReference type="EMBL" id="PNF37680.1"/>
    </source>
</evidence>
<dbReference type="PANTHER" id="PTHR12933:SF0">
    <property type="entry name" value="U3 SMALL NUCLEOLAR RNA-ASSOCIATED PROTEIN 25 HOMOLOG"/>
    <property type="match status" value="1"/>
</dbReference>
<feature type="domain" description="UTP25 C-terminal" evidence="6">
    <location>
        <begin position="450"/>
        <end position="529"/>
    </location>
</feature>
<dbReference type="GO" id="GO:0034511">
    <property type="term" value="F:U3 snoRNA binding"/>
    <property type="evidence" value="ECO:0007669"/>
    <property type="project" value="InterPro"/>
</dbReference>
<keyword evidence="9" id="KW-1185">Reference proteome</keyword>
<dbReference type="InterPro" id="IPR010678">
    <property type="entry name" value="UTP25"/>
</dbReference>
<organism evidence="8 9">
    <name type="scientific">Cryptotermes secundus</name>
    <dbReference type="NCBI Taxonomy" id="105785"/>
    <lineage>
        <taxon>Eukaryota</taxon>
        <taxon>Metazoa</taxon>
        <taxon>Ecdysozoa</taxon>
        <taxon>Arthropoda</taxon>
        <taxon>Hexapoda</taxon>
        <taxon>Insecta</taxon>
        <taxon>Pterygota</taxon>
        <taxon>Neoptera</taxon>
        <taxon>Polyneoptera</taxon>
        <taxon>Dictyoptera</taxon>
        <taxon>Blattodea</taxon>
        <taxon>Blattoidea</taxon>
        <taxon>Termitoidae</taxon>
        <taxon>Kalotermitidae</taxon>
        <taxon>Cryptotermitinae</taxon>
        <taxon>Cryptotermes</taxon>
    </lineage>
</organism>
<keyword evidence="3" id="KW-0539">Nucleus</keyword>
<dbReference type="Pfam" id="PF06862">
    <property type="entry name" value="Utp25_C"/>
    <property type="match status" value="1"/>
</dbReference>